<dbReference type="GO" id="GO:0005789">
    <property type="term" value="C:endoplasmic reticulum membrane"/>
    <property type="evidence" value="ECO:0007669"/>
    <property type="project" value="TreeGrafter"/>
</dbReference>
<sequence length="373" mass="42396">MRQVLLEETSLLPIHKSRLRFSANSRRGSCSSAPASREGGAVDSAHVPGMPQRIPWEFGKIAFLFIYLALAGCSNWAVFSFTHDRAGREPLPDILFDLLPEQEWAATWGDWSVTANILCLLGLISLHRFRLLIARRAFFIAGTLYAMRSISLLFTQLPPGYVNNAKRCRVRENTTTLETFFSRLGEQTIRMGFQSKEGMLCGDLLFSGHTLVMMTCTLCVAHYLPRRWKLLSIVPYTISICGMIFLIISHTHYTIDVIFAYWLTNFVFIIYHAYVEVDMLVERRQSVLHQVWIMKLVSWLEENIVPGKVENGFALPFENFLRRHLLVDNPGHHKQISIDFSWSSSSATSTLKSTREPPTSIENLSSASTFGLP</sequence>
<keyword evidence="12" id="KW-1185">Reference proteome</keyword>
<evidence type="ECO:0000313" key="12">
    <source>
        <dbReference type="Proteomes" id="UP000887575"/>
    </source>
</evidence>
<evidence type="ECO:0000256" key="1">
    <source>
        <dbReference type="ARBA" id="ARBA00004141"/>
    </source>
</evidence>
<feature type="compositionally biased region" description="Polar residues" evidence="9">
    <location>
        <begin position="356"/>
        <end position="373"/>
    </location>
</feature>
<evidence type="ECO:0000256" key="4">
    <source>
        <dbReference type="ARBA" id="ARBA00022692"/>
    </source>
</evidence>
<keyword evidence="6 10" id="KW-1133">Transmembrane helix</keyword>
<organism evidence="12 13">
    <name type="scientific">Mesorhabditis belari</name>
    <dbReference type="NCBI Taxonomy" id="2138241"/>
    <lineage>
        <taxon>Eukaryota</taxon>
        <taxon>Metazoa</taxon>
        <taxon>Ecdysozoa</taxon>
        <taxon>Nematoda</taxon>
        <taxon>Chromadorea</taxon>
        <taxon>Rhabditida</taxon>
        <taxon>Rhabditina</taxon>
        <taxon>Rhabditomorpha</taxon>
        <taxon>Rhabditoidea</taxon>
        <taxon>Rhabditidae</taxon>
        <taxon>Mesorhabditinae</taxon>
        <taxon>Mesorhabditis</taxon>
    </lineage>
</organism>
<comment type="similarity">
    <text evidence="2">Belongs to the sphingomyelin synthase family.</text>
</comment>
<evidence type="ECO:0000256" key="10">
    <source>
        <dbReference type="SAM" id="Phobius"/>
    </source>
</evidence>
<dbReference type="GO" id="GO:0033188">
    <property type="term" value="F:sphingomyelin synthase activity"/>
    <property type="evidence" value="ECO:0007669"/>
    <property type="project" value="TreeGrafter"/>
</dbReference>
<dbReference type="Pfam" id="PF14360">
    <property type="entry name" value="PAP2_C"/>
    <property type="match status" value="1"/>
</dbReference>
<feature type="transmembrane region" description="Helical" evidence="10">
    <location>
        <begin position="257"/>
        <end position="275"/>
    </location>
</feature>
<evidence type="ECO:0000313" key="13">
    <source>
        <dbReference type="WBParaSite" id="MBELARI_LOCUS10366.1"/>
    </source>
</evidence>
<dbReference type="AlphaFoldDB" id="A0AAF3E8X4"/>
<protein>
    <submittedName>
        <fullName evidence="13">Sphingomyelin synthase-like domain-containing protein</fullName>
    </submittedName>
</protein>
<comment type="subcellular location">
    <subcellularLocation>
        <location evidence="1">Membrane</location>
        <topology evidence="1">Multi-pass membrane protein</topology>
    </subcellularLocation>
</comment>
<evidence type="ECO:0000256" key="5">
    <source>
        <dbReference type="ARBA" id="ARBA00022919"/>
    </source>
</evidence>
<feature type="domain" description="Sphingomyelin synthase-like" evidence="11">
    <location>
        <begin position="201"/>
        <end position="273"/>
    </location>
</feature>
<evidence type="ECO:0000256" key="2">
    <source>
        <dbReference type="ARBA" id="ARBA00005441"/>
    </source>
</evidence>
<evidence type="ECO:0000256" key="6">
    <source>
        <dbReference type="ARBA" id="ARBA00022989"/>
    </source>
</evidence>
<keyword evidence="5" id="KW-0746">Sphingolipid metabolism</keyword>
<dbReference type="GO" id="GO:0000139">
    <property type="term" value="C:Golgi membrane"/>
    <property type="evidence" value="ECO:0007669"/>
    <property type="project" value="TreeGrafter"/>
</dbReference>
<name>A0AAF3E8X4_9BILA</name>
<keyword evidence="7" id="KW-0443">Lipid metabolism</keyword>
<accession>A0AAF3E8X4</accession>
<dbReference type="PANTHER" id="PTHR21290">
    <property type="entry name" value="SPHINGOMYELIN SYNTHETASE"/>
    <property type="match status" value="1"/>
</dbReference>
<dbReference type="GO" id="GO:0046513">
    <property type="term" value="P:ceramide biosynthetic process"/>
    <property type="evidence" value="ECO:0007669"/>
    <property type="project" value="TreeGrafter"/>
</dbReference>
<reference evidence="13" key="1">
    <citation type="submission" date="2024-02" db="UniProtKB">
        <authorList>
            <consortium name="WormBaseParasite"/>
        </authorList>
    </citation>
    <scope>IDENTIFICATION</scope>
</reference>
<dbReference type="GO" id="GO:0006686">
    <property type="term" value="P:sphingomyelin biosynthetic process"/>
    <property type="evidence" value="ECO:0007669"/>
    <property type="project" value="TreeGrafter"/>
</dbReference>
<dbReference type="Proteomes" id="UP000887575">
    <property type="component" value="Unassembled WGS sequence"/>
</dbReference>
<evidence type="ECO:0000259" key="11">
    <source>
        <dbReference type="Pfam" id="PF14360"/>
    </source>
</evidence>
<dbReference type="PANTHER" id="PTHR21290:SF34">
    <property type="entry name" value="PHOSPHATIDYLCHOLINE:CERAMIDE CHOLINEPHOSPHOTRANSFERASE 3-RELATED"/>
    <property type="match status" value="1"/>
</dbReference>
<feature type="transmembrane region" description="Helical" evidence="10">
    <location>
        <begin position="61"/>
        <end position="81"/>
    </location>
</feature>
<keyword evidence="4 10" id="KW-0812">Transmembrane</keyword>
<proteinExistence type="inferred from homology"/>
<keyword evidence="3" id="KW-0808">Transferase</keyword>
<dbReference type="GO" id="GO:0005886">
    <property type="term" value="C:plasma membrane"/>
    <property type="evidence" value="ECO:0007669"/>
    <property type="project" value="TreeGrafter"/>
</dbReference>
<feature type="transmembrane region" description="Helical" evidence="10">
    <location>
        <begin position="231"/>
        <end position="251"/>
    </location>
</feature>
<dbReference type="InterPro" id="IPR025749">
    <property type="entry name" value="Sphingomyelin_synth-like_dom"/>
</dbReference>
<evidence type="ECO:0000256" key="3">
    <source>
        <dbReference type="ARBA" id="ARBA00022679"/>
    </source>
</evidence>
<keyword evidence="8 10" id="KW-0472">Membrane</keyword>
<dbReference type="WBParaSite" id="MBELARI_LOCUS10366.1">
    <property type="protein sequence ID" value="MBELARI_LOCUS10366.1"/>
    <property type="gene ID" value="MBELARI_LOCUS10366"/>
</dbReference>
<evidence type="ECO:0000256" key="8">
    <source>
        <dbReference type="ARBA" id="ARBA00023136"/>
    </source>
</evidence>
<feature type="transmembrane region" description="Helical" evidence="10">
    <location>
        <begin position="138"/>
        <end position="157"/>
    </location>
</feature>
<feature type="region of interest" description="Disordered" evidence="9">
    <location>
        <begin position="349"/>
        <end position="373"/>
    </location>
</feature>
<dbReference type="GO" id="GO:0047493">
    <property type="term" value="F:ceramide cholinephosphotransferase activity"/>
    <property type="evidence" value="ECO:0007669"/>
    <property type="project" value="TreeGrafter"/>
</dbReference>
<dbReference type="InterPro" id="IPR045221">
    <property type="entry name" value="Sphingomyelin_synth-like"/>
</dbReference>
<feature type="transmembrane region" description="Helical" evidence="10">
    <location>
        <begin position="108"/>
        <end position="126"/>
    </location>
</feature>
<feature type="transmembrane region" description="Helical" evidence="10">
    <location>
        <begin position="204"/>
        <end position="224"/>
    </location>
</feature>
<evidence type="ECO:0000256" key="7">
    <source>
        <dbReference type="ARBA" id="ARBA00023098"/>
    </source>
</evidence>
<evidence type="ECO:0000256" key="9">
    <source>
        <dbReference type="SAM" id="MobiDB-lite"/>
    </source>
</evidence>